<feature type="domain" description="Glycosyl transferase family 25" evidence="1">
    <location>
        <begin position="3"/>
        <end position="175"/>
    </location>
</feature>
<dbReference type="Proteomes" id="UP000248330">
    <property type="component" value="Unassembled WGS sequence"/>
</dbReference>
<dbReference type="EMBL" id="QICN01000002">
    <property type="protein sequence ID" value="PXV70490.1"/>
    <property type="molecule type" value="Genomic_DNA"/>
</dbReference>
<gene>
    <name evidence="2" type="ORF">C8D93_102349</name>
</gene>
<keyword evidence="3" id="KW-1185">Reference proteome</keyword>
<proteinExistence type="predicted"/>
<dbReference type="GO" id="GO:0016740">
    <property type="term" value="F:transferase activity"/>
    <property type="evidence" value="ECO:0007669"/>
    <property type="project" value="UniProtKB-KW"/>
</dbReference>
<accession>A0A318EMP8</accession>
<dbReference type="AlphaFoldDB" id="A0A318EMP8"/>
<dbReference type="InterPro" id="IPR002654">
    <property type="entry name" value="Glyco_trans_25"/>
</dbReference>
<reference evidence="2 3" key="1">
    <citation type="submission" date="2018-04" db="EMBL/GenBank/DDBJ databases">
        <title>Genomic Encyclopedia of Type Strains, Phase IV (KMG-IV): sequencing the most valuable type-strain genomes for metagenomic binning, comparative biology and taxonomic classification.</title>
        <authorList>
            <person name="Goeker M."/>
        </authorList>
    </citation>
    <scope>NUCLEOTIDE SEQUENCE [LARGE SCALE GENOMIC DNA]</scope>
    <source>
        <strain evidence="2 3">DSM 104150</strain>
    </source>
</reference>
<sequence>MRISVINLERSVERRQQMHAQLTALGLAHEFFAAIDAARGQLEGVSRYDEARALRVLGHALTPAEVGCFASHYLLWQRCAELGEPLVVMEDDVLLDADLASVLLLVARRLEACGLIRLAGLADRYADEIADLGGGRKLARYRKGPRGTQCYALHPKAAHALLRRADTWIDAVDLYLDAFWLHGVPSYAVLPHPVRHLPEAEAASLIGAGRWGRRRSGVEKLRRELTHMLWSLKRYWFNLRYRAPQFSGP</sequence>
<organism evidence="2 3">
    <name type="scientific">Sinimarinibacterium flocculans</name>
    <dbReference type="NCBI Taxonomy" id="985250"/>
    <lineage>
        <taxon>Bacteria</taxon>
        <taxon>Pseudomonadati</taxon>
        <taxon>Pseudomonadota</taxon>
        <taxon>Gammaproteobacteria</taxon>
        <taxon>Nevskiales</taxon>
        <taxon>Nevskiaceae</taxon>
        <taxon>Sinimarinibacterium</taxon>
    </lineage>
</organism>
<evidence type="ECO:0000313" key="3">
    <source>
        <dbReference type="Proteomes" id="UP000248330"/>
    </source>
</evidence>
<protein>
    <submittedName>
        <fullName evidence="2">Glycosyl transferase family 25</fullName>
    </submittedName>
</protein>
<comment type="caution">
    <text evidence="2">The sequence shown here is derived from an EMBL/GenBank/DDBJ whole genome shotgun (WGS) entry which is preliminary data.</text>
</comment>
<evidence type="ECO:0000259" key="1">
    <source>
        <dbReference type="Pfam" id="PF01755"/>
    </source>
</evidence>
<name>A0A318EMP8_9GAMM</name>
<dbReference type="Pfam" id="PF01755">
    <property type="entry name" value="Glyco_transf_25"/>
    <property type="match status" value="1"/>
</dbReference>
<keyword evidence="2" id="KW-0808">Transferase</keyword>
<dbReference type="RefSeq" id="WP_170123916.1">
    <property type="nucleotide sequence ID" value="NZ_CAWNXA010000002.1"/>
</dbReference>
<dbReference type="CDD" id="cd06532">
    <property type="entry name" value="Glyco_transf_25"/>
    <property type="match status" value="1"/>
</dbReference>
<evidence type="ECO:0000313" key="2">
    <source>
        <dbReference type="EMBL" id="PXV70490.1"/>
    </source>
</evidence>